<dbReference type="InterPro" id="IPR035451">
    <property type="entry name" value="Ada-like_dom_sf"/>
</dbReference>
<gene>
    <name evidence="6" type="ORF">AJE_08165</name>
</gene>
<feature type="compositionally biased region" description="Low complexity" evidence="4">
    <location>
        <begin position="252"/>
        <end position="262"/>
    </location>
</feature>
<keyword evidence="5" id="KW-0732">Signal</keyword>
<comment type="caution">
    <text evidence="6">The sequence shown here is derived from an EMBL/GenBank/DDBJ whole genome shotgun (WGS) entry which is preliminary data.</text>
</comment>
<dbReference type="InterPro" id="IPR007346">
    <property type="entry name" value="Endonuclease-I"/>
</dbReference>
<dbReference type="InterPro" id="IPR044925">
    <property type="entry name" value="His-Me_finger_sf"/>
</dbReference>
<evidence type="ECO:0000256" key="2">
    <source>
        <dbReference type="ARBA" id="ARBA00022722"/>
    </source>
</evidence>
<protein>
    <submittedName>
        <fullName evidence="6">Nuclease</fullName>
    </submittedName>
</protein>
<dbReference type="Pfam" id="PF04231">
    <property type="entry name" value="Endonuclease_1"/>
    <property type="match status" value="1"/>
</dbReference>
<keyword evidence="7" id="KW-1185">Reference proteome</keyword>
<feature type="signal peptide" evidence="5">
    <location>
        <begin position="1"/>
        <end position="22"/>
    </location>
</feature>
<keyword evidence="2" id="KW-0540">Nuclease</keyword>
<evidence type="ECO:0000256" key="3">
    <source>
        <dbReference type="ARBA" id="ARBA00022801"/>
    </source>
</evidence>
<evidence type="ECO:0000256" key="4">
    <source>
        <dbReference type="SAM" id="MobiDB-lite"/>
    </source>
</evidence>
<evidence type="ECO:0000256" key="5">
    <source>
        <dbReference type="SAM" id="SignalP"/>
    </source>
</evidence>
<dbReference type="PANTHER" id="PTHR33607">
    <property type="entry name" value="ENDONUCLEASE-1"/>
    <property type="match status" value="1"/>
</dbReference>
<dbReference type="Gene3D" id="3.40.10.10">
    <property type="entry name" value="DNA Methylphosphotriester Repair Domain"/>
    <property type="match status" value="1"/>
</dbReference>
<dbReference type="SUPFAM" id="SSF54060">
    <property type="entry name" value="His-Me finger endonucleases"/>
    <property type="match status" value="1"/>
</dbReference>
<dbReference type="EMBL" id="AHTH01000020">
    <property type="protein sequence ID" value="EHR41228.1"/>
    <property type="molecule type" value="Genomic_DNA"/>
</dbReference>
<dbReference type="PANTHER" id="PTHR33607:SF2">
    <property type="entry name" value="ENDONUCLEASE-1"/>
    <property type="match status" value="1"/>
</dbReference>
<dbReference type="STRING" id="1129374.AJE_08165"/>
<evidence type="ECO:0000313" key="6">
    <source>
        <dbReference type="EMBL" id="EHR41228.1"/>
    </source>
</evidence>
<accession>H3ZE51</accession>
<sequence length="315" mass="35998">MLLMLLRFFLFVALVFSTSLLAAPATFDRAKIEARQFIYHDRNQQGDFYCGCNWEWVGRSGGRIDLKSCGYQVRAQQTRAERIEWEHVVPASNFGRARQCWQNGGRKNCNDTDPVFNAMEADLHNLTPAIGEVNADRSNFNFTMLSNAKPQHGQCPVKIDFSARAAEPRDAIKGQIARIYFYMHDRYDLNMSRQQQQLLMAWDKQFPVTEWERERDKRIAKRMGHSNPFVTGERTWSLGHKNRAEGVVTQLPSRQTQQTPSVPSSPPIKANKNSRVYHLPAGCPGYQQISPANTIEFKTEHEAIAAGFRKAGNCR</sequence>
<feature type="region of interest" description="Disordered" evidence="4">
    <location>
        <begin position="250"/>
        <end position="270"/>
    </location>
</feature>
<reference evidence="6 7" key="1">
    <citation type="journal article" date="2012" name="J. Bacteriol.">
        <title>Genome Sequence of Extracellular-Protease-Producing Alishewanella jeotgali Isolated from Traditional Korean Fermented Seafood.</title>
        <authorList>
            <person name="Jung J."/>
            <person name="Chun J."/>
            <person name="Park W."/>
        </authorList>
    </citation>
    <scope>NUCLEOTIDE SEQUENCE [LARGE SCALE GENOMIC DNA]</scope>
    <source>
        <strain evidence="6 7">KCTC 22429</strain>
    </source>
</reference>
<evidence type="ECO:0000256" key="1">
    <source>
        <dbReference type="ARBA" id="ARBA00006429"/>
    </source>
</evidence>
<name>H3ZE51_9ALTE</name>
<evidence type="ECO:0000313" key="7">
    <source>
        <dbReference type="Proteomes" id="UP000012046"/>
    </source>
</evidence>
<comment type="similarity">
    <text evidence="1">Belongs to the EndA/NucM nuclease family.</text>
</comment>
<dbReference type="eggNOG" id="COG2356">
    <property type="taxonomic scope" value="Bacteria"/>
</dbReference>
<dbReference type="Proteomes" id="UP000012046">
    <property type="component" value="Unassembled WGS sequence"/>
</dbReference>
<dbReference type="PATRIC" id="fig|1129374.4.peg.1632"/>
<dbReference type="SUPFAM" id="SSF57884">
    <property type="entry name" value="Ada DNA repair protein, N-terminal domain (N-Ada 10)"/>
    <property type="match status" value="1"/>
</dbReference>
<feature type="chain" id="PRO_5003592257" evidence="5">
    <location>
        <begin position="23"/>
        <end position="315"/>
    </location>
</feature>
<proteinExistence type="inferred from homology"/>
<dbReference type="GO" id="GO:0016787">
    <property type="term" value="F:hydrolase activity"/>
    <property type="evidence" value="ECO:0007669"/>
    <property type="project" value="UniProtKB-KW"/>
</dbReference>
<dbReference type="AlphaFoldDB" id="H3ZE51"/>
<keyword evidence="3" id="KW-0378">Hydrolase</keyword>
<dbReference type="GO" id="GO:0004518">
    <property type="term" value="F:nuclease activity"/>
    <property type="evidence" value="ECO:0007669"/>
    <property type="project" value="UniProtKB-KW"/>
</dbReference>
<organism evidence="6 7">
    <name type="scientific">Alishewanella jeotgali KCTC 22429</name>
    <dbReference type="NCBI Taxonomy" id="1129374"/>
    <lineage>
        <taxon>Bacteria</taxon>
        <taxon>Pseudomonadati</taxon>
        <taxon>Pseudomonadota</taxon>
        <taxon>Gammaproteobacteria</taxon>
        <taxon>Alteromonadales</taxon>
        <taxon>Alteromonadaceae</taxon>
        <taxon>Alishewanella</taxon>
    </lineage>
</organism>